<dbReference type="EMBL" id="ANJA01003067">
    <property type="protein sequence ID" value="ETO66169.1"/>
    <property type="molecule type" value="Genomic_DNA"/>
</dbReference>
<protein>
    <recommendedName>
        <fullName evidence="4">RxLR effector protein</fullName>
    </recommendedName>
</protein>
<sequence length="139" mass="15632">MRYQLMLMLLAIFEAAAVTTVSQLSSNNDHTATKRALRSHTKVADGVEERGAMNIRSISDYLKSWMKGTVPKLEMTEDEITVLASQALSTKTTSSDDVFKMLKLDEGLSGILSNPNLKQFSYYLQLQKNGERSMRSHIR</sequence>
<name>A0A080ZHQ8_PHYNI</name>
<keyword evidence="1" id="KW-0732">Signal</keyword>
<feature type="signal peptide" evidence="1">
    <location>
        <begin position="1"/>
        <end position="17"/>
    </location>
</feature>
<dbReference type="Proteomes" id="UP000028582">
    <property type="component" value="Unassembled WGS sequence"/>
</dbReference>
<accession>A0A080ZHQ8</accession>
<proteinExistence type="predicted"/>
<evidence type="ECO:0008006" key="4">
    <source>
        <dbReference type="Google" id="ProtNLM"/>
    </source>
</evidence>
<gene>
    <name evidence="2" type="ORF">F444_16585</name>
</gene>
<comment type="caution">
    <text evidence="2">The sequence shown here is derived from an EMBL/GenBank/DDBJ whole genome shotgun (WGS) entry which is preliminary data.</text>
</comment>
<feature type="chain" id="PRO_5001753290" description="RxLR effector protein" evidence="1">
    <location>
        <begin position="18"/>
        <end position="139"/>
    </location>
</feature>
<evidence type="ECO:0000313" key="2">
    <source>
        <dbReference type="EMBL" id="ETO66169.1"/>
    </source>
</evidence>
<evidence type="ECO:0000313" key="3">
    <source>
        <dbReference type="Proteomes" id="UP000028582"/>
    </source>
</evidence>
<evidence type="ECO:0000256" key="1">
    <source>
        <dbReference type="SAM" id="SignalP"/>
    </source>
</evidence>
<reference evidence="2 3" key="1">
    <citation type="submission" date="2013-11" db="EMBL/GenBank/DDBJ databases">
        <title>The Genome Sequence of Phytophthora parasitica P1976.</title>
        <authorList>
            <consortium name="The Broad Institute Genomics Platform"/>
            <person name="Russ C."/>
            <person name="Tyler B."/>
            <person name="Panabieres F."/>
            <person name="Shan W."/>
            <person name="Tripathy S."/>
            <person name="Grunwald N."/>
            <person name="Machado M."/>
            <person name="Johnson C.S."/>
            <person name="Walker B."/>
            <person name="Young S."/>
            <person name="Zeng Q."/>
            <person name="Gargeya S."/>
            <person name="Fitzgerald M."/>
            <person name="Haas B."/>
            <person name="Abouelleil A."/>
            <person name="Allen A.W."/>
            <person name="Alvarado L."/>
            <person name="Arachchi H.M."/>
            <person name="Berlin A.M."/>
            <person name="Chapman S.B."/>
            <person name="Gainer-Dewar J."/>
            <person name="Goldberg J."/>
            <person name="Griggs A."/>
            <person name="Gujja S."/>
            <person name="Hansen M."/>
            <person name="Howarth C."/>
            <person name="Imamovic A."/>
            <person name="Ireland A."/>
            <person name="Larimer J."/>
            <person name="McCowan C."/>
            <person name="Murphy C."/>
            <person name="Pearson M."/>
            <person name="Poon T.W."/>
            <person name="Priest M."/>
            <person name="Roberts A."/>
            <person name="Saif S."/>
            <person name="Shea T."/>
            <person name="Sisk P."/>
            <person name="Sykes S."/>
            <person name="Wortman J."/>
            <person name="Nusbaum C."/>
            <person name="Birren B."/>
        </authorList>
    </citation>
    <scope>NUCLEOTIDE SEQUENCE [LARGE SCALE GENOMIC DNA]</scope>
    <source>
        <strain evidence="2 3">P1976</strain>
    </source>
</reference>
<organism evidence="2 3">
    <name type="scientific">Phytophthora nicotianae P1976</name>
    <dbReference type="NCBI Taxonomy" id="1317066"/>
    <lineage>
        <taxon>Eukaryota</taxon>
        <taxon>Sar</taxon>
        <taxon>Stramenopiles</taxon>
        <taxon>Oomycota</taxon>
        <taxon>Peronosporomycetes</taxon>
        <taxon>Peronosporales</taxon>
        <taxon>Peronosporaceae</taxon>
        <taxon>Phytophthora</taxon>
    </lineage>
</organism>
<dbReference type="AlphaFoldDB" id="A0A080ZHQ8"/>